<protein>
    <submittedName>
        <fullName evidence="1">Uncharacterized protein</fullName>
    </submittedName>
</protein>
<gene>
    <name evidence="1" type="ORF">J0A65_20310</name>
</gene>
<keyword evidence="2" id="KW-1185">Reference proteome</keyword>
<name>A0ABS3D0V8_9ALTE</name>
<proteinExistence type="predicted"/>
<evidence type="ECO:0000313" key="1">
    <source>
        <dbReference type="EMBL" id="MBN7822220.1"/>
    </source>
</evidence>
<reference evidence="1 2" key="1">
    <citation type="submission" date="2021-03" db="EMBL/GenBank/DDBJ databases">
        <title>novel species isolated from a fishpond in China.</title>
        <authorList>
            <person name="Lu H."/>
            <person name="Cai Z."/>
        </authorList>
    </citation>
    <scope>NUCLEOTIDE SEQUENCE [LARGE SCALE GENOMIC DNA]</scope>
    <source>
        <strain evidence="1 2">Y57</strain>
    </source>
</reference>
<organism evidence="1 2">
    <name type="scientific">Bowmanella yangjiangensis</name>
    <dbReference type="NCBI Taxonomy" id="2811230"/>
    <lineage>
        <taxon>Bacteria</taxon>
        <taxon>Pseudomonadati</taxon>
        <taxon>Pseudomonadota</taxon>
        <taxon>Gammaproteobacteria</taxon>
        <taxon>Alteromonadales</taxon>
        <taxon>Alteromonadaceae</taxon>
        <taxon>Bowmanella</taxon>
    </lineage>
</organism>
<evidence type="ECO:0000313" key="2">
    <source>
        <dbReference type="Proteomes" id="UP000663992"/>
    </source>
</evidence>
<sequence>MSEKHTPGDWRISHIIVGRVSSRAEIKSGDTHIASVYAPGSDRSQKGAPTRKQAFANRSLIAAAPDLLAALETARDYVAGELEYRKQGLAGYPDKWRTEEQDLAAIDAALSKARGTS</sequence>
<comment type="caution">
    <text evidence="1">The sequence shown here is derived from an EMBL/GenBank/DDBJ whole genome shotgun (WGS) entry which is preliminary data.</text>
</comment>
<accession>A0ABS3D0V8</accession>
<dbReference type="EMBL" id="JAFKCS010000036">
    <property type="protein sequence ID" value="MBN7822220.1"/>
    <property type="molecule type" value="Genomic_DNA"/>
</dbReference>
<dbReference type="Proteomes" id="UP000663992">
    <property type="component" value="Unassembled WGS sequence"/>
</dbReference>
<dbReference type="RefSeq" id="WP_206596168.1">
    <property type="nucleotide sequence ID" value="NZ_JAFKCS010000036.1"/>
</dbReference>